<evidence type="ECO:0008006" key="3">
    <source>
        <dbReference type="Google" id="ProtNLM"/>
    </source>
</evidence>
<evidence type="ECO:0000313" key="1">
    <source>
        <dbReference type="EMBL" id="MFC5970239.1"/>
    </source>
</evidence>
<evidence type="ECO:0000313" key="2">
    <source>
        <dbReference type="Proteomes" id="UP001596099"/>
    </source>
</evidence>
<keyword evidence="2" id="KW-1185">Reference proteome</keyword>
<organism evidence="1 2">
    <name type="scientific">Halomarina salina</name>
    <dbReference type="NCBI Taxonomy" id="1872699"/>
    <lineage>
        <taxon>Archaea</taxon>
        <taxon>Methanobacteriati</taxon>
        <taxon>Methanobacteriota</taxon>
        <taxon>Stenosarchaea group</taxon>
        <taxon>Halobacteria</taxon>
        <taxon>Halobacteriales</taxon>
        <taxon>Natronomonadaceae</taxon>
        <taxon>Halomarina</taxon>
    </lineage>
</organism>
<dbReference type="Proteomes" id="UP001596099">
    <property type="component" value="Unassembled WGS sequence"/>
</dbReference>
<sequence>MVDRGQAHTLEAIMAAVLLLGSLLFALQVTAVTPLSASTSSQHIENEEESTAAGVLAAGIEDGSLSRGLRYCTRASGVPKYYGTASRKYYVSAPIGSSGSTTGFGEKLEHAFSDRSIAFNIYLTYNDDGDRVREEFIYQGNPSDNAVVEKRTITLMEGEAITDDPGDGSLVELPSDTVDVVECYGEDSTTDGIYRVIDVEVVVWRQ</sequence>
<accession>A0ABD5RI44</accession>
<reference evidence="1 2" key="1">
    <citation type="journal article" date="2019" name="Int. J. Syst. Evol. Microbiol.">
        <title>The Global Catalogue of Microorganisms (GCM) 10K type strain sequencing project: providing services to taxonomists for standard genome sequencing and annotation.</title>
        <authorList>
            <consortium name="The Broad Institute Genomics Platform"/>
            <consortium name="The Broad Institute Genome Sequencing Center for Infectious Disease"/>
            <person name="Wu L."/>
            <person name="Ma J."/>
        </authorList>
    </citation>
    <scope>NUCLEOTIDE SEQUENCE [LARGE SCALE GENOMIC DNA]</scope>
    <source>
        <strain evidence="1 2">CGMCC 1.12543</strain>
    </source>
</reference>
<gene>
    <name evidence="1" type="ORF">ACFPYI_02740</name>
</gene>
<name>A0ABD5RI44_9EURY</name>
<dbReference type="AlphaFoldDB" id="A0ABD5RI44"/>
<dbReference type="RefSeq" id="WP_247419011.1">
    <property type="nucleotide sequence ID" value="NZ_JALLGW010000002.1"/>
</dbReference>
<proteinExistence type="predicted"/>
<dbReference type="InterPro" id="IPR055712">
    <property type="entry name" value="DUF7288"/>
</dbReference>
<comment type="caution">
    <text evidence="1">The sequence shown here is derived from an EMBL/GenBank/DDBJ whole genome shotgun (WGS) entry which is preliminary data.</text>
</comment>
<protein>
    <recommendedName>
        <fullName evidence="3">Flagellin</fullName>
    </recommendedName>
</protein>
<dbReference type="Pfam" id="PF23959">
    <property type="entry name" value="DUF7288"/>
    <property type="match status" value="1"/>
</dbReference>
<dbReference type="EMBL" id="JBHSQH010000001">
    <property type="protein sequence ID" value="MFC5970239.1"/>
    <property type="molecule type" value="Genomic_DNA"/>
</dbReference>